<dbReference type="InterPro" id="IPR013809">
    <property type="entry name" value="ENTH"/>
</dbReference>
<name>A0A6P7TN83_9MOLL</name>
<dbReference type="GO" id="GO:0006897">
    <property type="term" value="P:endocytosis"/>
    <property type="evidence" value="ECO:0007669"/>
    <property type="project" value="TreeGrafter"/>
</dbReference>
<dbReference type="PROSITE" id="PS50942">
    <property type="entry name" value="ENTH"/>
    <property type="match status" value="1"/>
</dbReference>
<evidence type="ECO:0000313" key="3">
    <source>
        <dbReference type="Proteomes" id="UP000515154"/>
    </source>
</evidence>
<dbReference type="Proteomes" id="UP000515154">
    <property type="component" value="Linkage group LG2"/>
</dbReference>
<dbReference type="FunFam" id="1.25.40.90:FF:000006">
    <property type="entry name" value="Clathrin interactor 1"/>
    <property type="match status" value="1"/>
</dbReference>
<dbReference type="Gene3D" id="1.25.40.90">
    <property type="match status" value="1"/>
</dbReference>
<dbReference type="RefSeq" id="XP_029650461.1">
    <property type="nucleotide sequence ID" value="XM_029794601.2"/>
</dbReference>
<dbReference type="InterPro" id="IPR008942">
    <property type="entry name" value="ENTH_VHS"/>
</dbReference>
<dbReference type="PANTHER" id="PTHR12276:SF45">
    <property type="entry name" value="CLATHRIN INTERACTOR 1"/>
    <property type="match status" value="1"/>
</dbReference>
<dbReference type="GO" id="GO:0030125">
    <property type="term" value="C:clathrin vesicle coat"/>
    <property type="evidence" value="ECO:0007669"/>
    <property type="project" value="TreeGrafter"/>
</dbReference>
<dbReference type="KEGG" id="osn:115223885"/>
<dbReference type="CDD" id="cd16989">
    <property type="entry name" value="ENTH_EpsinR"/>
    <property type="match status" value="1"/>
</dbReference>
<dbReference type="SUPFAM" id="SSF48464">
    <property type="entry name" value="ENTH/VHS domain"/>
    <property type="match status" value="1"/>
</dbReference>
<dbReference type="GO" id="GO:0030276">
    <property type="term" value="F:clathrin binding"/>
    <property type="evidence" value="ECO:0007669"/>
    <property type="project" value="TreeGrafter"/>
</dbReference>
<sequence length="707" mass="76533">MWKLREITDKVTNVVMNYSDVEAKVREATNDDAWGPHGSLMGEIAQYTFTYEHFPEVMGMLWKRMLHDNKKNWRRVYKSLLLLSYLVKNGSERVVTSSREHLYDLRSLENYTYTDENGKDQGLNVRQKGKELIDFIQDDERLRDERKKAKKTKDKYIGMASDSHGIRYKGDRYDEDYRSTPSATSSHIGRLDDIDDWNRGKKSVASEAIDKVKDLWHRAHGKKNIDDVIDYSDDNENRYEDKEKASRDRKEFEFKDEDEEYTSVERTQTTHTEKITTNIRTTRSNKKLDLGAAANYGKESNQVPESSGNYNLIDTVVPSASSPGDIFTDFSDFKSSTSQNGVTTDIASSNSNGDFGEFSAFQGVSATSVTSSSQSNFADFSKMNTAASQNSSSVQPVAASTTPSADLYDVFTAPVSNPASGGNIPPMQAPNLASPMNPSGTLTSQITTGSAISMQTLSGMSLGTGTVPMQGIGMMPSTMMFQANMMSPQSTTMMSPPAMMSPPTMMSGTGTPFSTPTGAVNPIPAMAIPMSIPQTSSNNNTWTDSSGLNISLESLNPNARFQKSTAPSMNQLQQQGLMAKGVVIWYPDSATAAAAAAAAASSTTYPNATVSGTPGSQFMGTTPSGMNAAPPGLNQRMGSLNLGGSPVIQPQTTGNLVGTPPGMIGVSGGGNSNMPATAGLPTNLMNSPTSFQQRTNQAFSDFGNVMK</sequence>
<dbReference type="SMART" id="SM00273">
    <property type="entry name" value="ENTH"/>
    <property type="match status" value="1"/>
</dbReference>
<protein>
    <submittedName>
        <fullName evidence="4">Clathrin interactor 1 isoform X1</fullName>
    </submittedName>
</protein>
<dbReference type="AlphaFoldDB" id="A0A6P7TN83"/>
<dbReference type="GO" id="GO:0005768">
    <property type="term" value="C:endosome"/>
    <property type="evidence" value="ECO:0007669"/>
    <property type="project" value="TreeGrafter"/>
</dbReference>
<dbReference type="Pfam" id="PF01417">
    <property type="entry name" value="ENTH"/>
    <property type="match status" value="1"/>
</dbReference>
<feature type="domain" description="ENTH" evidence="2">
    <location>
        <begin position="13"/>
        <end position="146"/>
    </location>
</feature>
<dbReference type="GO" id="GO:0005543">
    <property type="term" value="F:phospholipid binding"/>
    <property type="evidence" value="ECO:0007669"/>
    <property type="project" value="TreeGrafter"/>
</dbReference>
<evidence type="ECO:0000259" key="2">
    <source>
        <dbReference type="PROSITE" id="PS50942"/>
    </source>
</evidence>
<evidence type="ECO:0000313" key="4">
    <source>
        <dbReference type="RefSeq" id="XP_029650461.1"/>
    </source>
</evidence>
<keyword evidence="3" id="KW-1185">Reference proteome</keyword>
<organism evidence="3 4">
    <name type="scientific">Octopus sinensis</name>
    <name type="common">East Asian common octopus</name>
    <dbReference type="NCBI Taxonomy" id="2607531"/>
    <lineage>
        <taxon>Eukaryota</taxon>
        <taxon>Metazoa</taxon>
        <taxon>Spiralia</taxon>
        <taxon>Lophotrochozoa</taxon>
        <taxon>Mollusca</taxon>
        <taxon>Cephalopoda</taxon>
        <taxon>Coleoidea</taxon>
        <taxon>Octopodiformes</taxon>
        <taxon>Octopoda</taxon>
        <taxon>Incirrata</taxon>
        <taxon>Octopodidae</taxon>
        <taxon>Octopus</taxon>
    </lineage>
</organism>
<feature type="region of interest" description="Disordered" evidence="1">
    <location>
        <begin position="236"/>
        <end position="255"/>
    </location>
</feature>
<dbReference type="GO" id="GO:0005886">
    <property type="term" value="C:plasma membrane"/>
    <property type="evidence" value="ECO:0007669"/>
    <property type="project" value="TreeGrafter"/>
</dbReference>
<reference evidence="4" key="1">
    <citation type="submission" date="2025-08" db="UniProtKB">
        <authorList>
            <consortium name="RefSeq"/>
        </authorList>
    </citation>
    <scope>IDENTIFICATION</scope>
</reference>
<dbReference type="PANTHER" id="PTHR12276">
    <property type="entry name" value="EPSIN/ENT-RELATED"/>
    <property type="match status" value="1"/>
</dbReference>
<evidence type="ECO:0000256" key="1">
    <source>
        <dbReference type="SAM" id="MobiDB-lite"/>
    </source>
</evidence>
<gene>
    <name evidence="4" type="primary">LOC115223885</name>
</gene>
<feature type="compositionally biased region" description="Basic and acidic residues" evidence="1">
    <location>
        <begin position="236"/>
        <end position="253"/>
    </location>
</feature>
<accession>A0A6P7TN83</accession>
<proteinExistence type="predicted"/>